<dbReference type="AlphaFoldDB" id="A0A8S9J9U0"/>
<evidence type="ECO:0000313" key="2">
    <source>
        <dbReference type="EMBL" id="KAF2578888.1"/>
    </source>
</evidence>
<feature type="compositionally biased region" description="Polar residues" evidence="1">
    <location>
        <begin position="120"/>
        <end position="129"/>
    </location>
</feature>
<proteinExistence type="predicted"/>
<feature type="region of interest" description="Disordered" evidence="1">
    <location>
        <begin position="34"/>
        <end position="77"/>
    </location>
</feature>
<accession>A0A8S9J9U0</accession>
<dbReference type="EMBL" id="QGKW02001660">
    <property type="protein sequence ID" value="KAF2578888.1"/>
    <property type="molecule type" value="Genomic_DNA"/>
</dbReference>
<reference evidence="2" key="1">
    <citation type="submission" date="2019-12" db="EMBL/GenBank/DDBJ databases">
        <title>Genome sequencing and annotation of Brassica cretica.</title>
        <authorList>
            <person name="Studholme D.J."/>
            <person name="Sarris P.F."/>
        </authorList>
    </citation>
    <scope>NUCLEOTIDE SEQUENCE</scope>
    <source>
        <strain evidence="2">PFS-001/15</strain>
        <strain evidence="3">PFS-102/07</strain>
        <tissue evidence="2">Leaf</tissue>
    </source>
</reference>
<organism evidence="2 4">
    <name type="scientific">Brassica cretica</name>
    <name type="common">Mustard</name>
    <dbReference type="NCBI Taxonomy" id="69181"/>
    <lineage>
        <taxon>Eukaryota</taxon>
        <taxon>Viridiplantae</taxon>
        <taxon>Streptophyta</taxon>
        <taxon>Embryophyta</taxon>
        <taxon>Tracheophyta</taxon>
        <taxon>Spermatophyta</taxon>
        <taxon>Magnoliopsida</taxon>
        <taxon>eudicotyledons</taxon>
        <taxon>Gunneridae</taxon>
        <taxon>Pentapetalae</taxon>
        <taxon>rosids</taxon>
        <taxon>malvids</taxon>
        <taxon>Brassicales</taxon>
        <taxon>Brassicaceae</taxon>
        <taxon>Brassiceae</taxon>
        <taxon>Brassica</taxon>
    </lineage>
</organism>
<gene>
    <name evidence="2" type="ORF">F2Q68_00005192</name>
    <name evidence="3" type="ORF">F2Q70_00012091</name>
</gene>
<feature type="compositionally biased region" description="Polar residues" evidence="1">
    <location>
        <begin position="34"/>
        <end position="75"/>
    </location>
</feature>
<sequence length="129" mass="14192">MSCSTRSKKQQTLLFSDPARLKCSIHKEKCTTSIDNNTRFSTDTRLPPSTETSLPSTDTSHPSSIDTPHQTSIDTQPRDMVANIVLIQDANGDLHDKESHLRNASGQKIDDQGDVIPETNADNTEITTP</sequence>
<name>A0A8S9J9U0_BRACR</name>
<dbReference type="Proteomes" id="UP000712281">
    <property type="component" value="Unassembled WGS sequence"/>
</dbReference>
<comment type="caution">
    <text evidence="2">The sequence shown here is derived from an EMBL/GenBank/DDBJ whole genome shotgun (WGS) entry which is preliminary data.</text>
</comment>
<evidence type="ECO:0000313" key="3">
    <source>
        <dbReference type="EMBL" id="KAF2612168.1"/>
    </source>
</evidence>
<evidence type="ECO:0000313" key="4">
    <source>
        <dbReference type="Proteomes" id="UP000712281"/>
    </source>
</evidence>
<protein>
    <submittedName>
        <fullName evidence="2">Uncharacterized protein</fullName>
    </submittedName>
</protein>
<evidence type="ECO:0000256" key="1">
    <source>
        <dbReference type="SAM" id="MobiDB-lite"/>
    </source>
</evidence>
<dbReference type="EMBL" id="QGKY02000089">
    <property type="protein sequence ID" value="KAF2612168.1"/>
    <property type="molecule type" value="Genomic_DNA"/>
</dbReference>
<feature type="region of interest" description="Disordered" evidence="1">
    <location>
        <begin position="96"/>
        <end position="129"/>
    </location>
</feature>